<feature type="transmembrane region" description="Helical" evidence="1">
    <location>
        <begin position="315"/>
        <end position="334"/>
    </location>
</feature>
<name>A0A1Q9C7M5_SYMMI</name>
<dbReference type="InterPro" id="IPR032675">
    <property type="entry name" value="LRR_dom_sf"/>
</dbReference>
<dbReference type="EMBL" id="LSRX01001543">
    <property type="protein sequence ID" value="OLP78926.1"/>
    <property type="molecule type" value="Genomic_DNA"/>
</dbReference>
<proteinExistence type="predicted"/>
<gene>
    <name evidence="2" type="ORF">AK812_SmicGene40833</name>
</gene>
<dbReference type="Proteomes" id="UP000186817">
    <property type="component" value="Unassembled WGS sequence"/>
</dbReference>
<organism evidence="2 3">
    <name type="scientific">Symbiodinium microadriaticum</name>
    <name type="common">Dinoflagellate</name>
    <name type="synonym">Zooxanthella microadriatica</name>
    <dbReference type="NCBI Taxonomy" id="2951"/>
    <lineage>
        <taxon>Eukaryota</taxon>
        <taxon>Sar</taxon>
        <taxon>Alveolata</taxon>
        <taxon>Dinophyceae</taxon>
        <taxon>Suessiales</taxon>
        <taxon>Symbiodiniaceae</taxon>
        <taxon>Symbiodinium</taxon>
    </lineage>
</organism>
<evidence type="ECO:0000256" key="1">
    <source>
        <dbReference type="SAM" id="Phobius"/>
    </source>
</evidence>
<keyword evidence="1" id="KW-0812">Transmembrane</keyword>
<feature type="transmembrane region" description="Helical" evidence="1">
    <location>
        <begin position="365"/>
        <end position="383"/>
    </location>
</feature>
<keyword evidence="3" id="KW-1185">Reference proteome</keyword>
<reference evidence="2 3" key="1">
    <citation type="submission" date="2016-02" db="EMBL/GenBank/DDBJ databases">
        <title>Genome analysis of coral dinoflagellate symbionts highlights evolutionary adaptations to a symbiotic lifestyle.</title>
        <authorList>
            <person name="Aranda M."/>
            <person name="Li Y."/>
            <person name="Liew Y.J."/>
            <person name="Baumgarten S."/>
            <person name="Simakov O."/>
            <person name="Wilson M."/>
            <person name="Piel J."/>
            <person name="Ashoor H."/>
            <person name="Bougouffa S."/>
            <person name="Bajic V.B."/>
            <person name="Ryu T."/>
            <person name="Ravasi T."/>
            <person name="Bayer T."/>
            <person name="Micklem G."/>
            <person name="Kim H."/>
            <person name="Bhak J."/>
            <person name="Lajeunesse T.C."/>
            <person name="Voolstra C.R."/>
        </authorList>
    </citation>
    <scope>NUCLEOTIDE SEQUENCE [LARGE SCALE GENOMIC DNA]</scope>
    <source>
        <strain evidence="2 3">CCMP2467</strain>
    </source>
</reference>
<accession>A0A1Q9C7M5</accession>
<dbReference type="SUPFAM" id="SSF52047">
    <property type="entry name" value="RNI-like"/>
    <property type="match status" value="1"/>
</dbReference>
<keyword evidence="1" id="KW-0472">Membrane</keyword>
<feature type="transmembrane region" description="Helical" evidence="1">
    <location>
        <begin position="228"/>
        <end position="252"/>
    </location>
</feature>
<feature type="transmembrane region" description="Helical" evidence="1">
    <location>
        <begin position="522"/>
        <end position="547"/>
    </location>
</feature>
<evidence type="ECO:0000313" key="2">
    <source>
        <dbReference type="EMBL" id="OLP78926.1"/>
    </source>
</evidence>
<comment type="caution">
    <text evidence="2">The sequence shown here is derived from an EMBL/GenBank/DDBJ whole genome shotgun (WGS) entry which is preliminary data.</text>
</comment>
<evidence type="ECO:0000313" key="3">
    <source>
        <dbReference type="Proteomes" id="UP000186817"/>
    </source>
</evidence>
<dbReference type="OrthoDB" id="411167at2759"/>
<keyword evidence="1" id="KW-1133">Transmembrane helix</keyword>
<feature type="transmembrane region" description="Helical" evidence="1">
    <location>
        <begin position="12"/>
        <end position="34"/>
    </location>
</feature>
<protein>
    <submittedName>
        <fullName evidence="2">Uncharacterized protein</fullName>
    </submittedName>
</protein>
<sequence length="1588" mass="174990">MLAGMQARQNQVCAHLHISMVFGAALVTACFWLQELLLANQADAVREATFTQDLEAQMTSQPTHGSSLSDEGCYNRVCWQNPEPKSLGQFGLRVPEGFFLPHPSWHHALLGDGMESCDAGHATVLDARVTLWVDELDPVHNSSIFIYLDPLAVARHQHVNHRGVICSLPQATESSRCVCRLQFEKWEWNLLDVLHKPLAAMERWDAERQMERKLLKVQAECPAKFSNMLAVFAVIFSILLVVLLLYMGYVAVQMAQLGLQQWHENEGVSADETALVVPDATSHLKDGAMQILRLSTLMMSLQWTILDHIKKEADLTIMAFVALWPLFFGIFGILRSIQSLCQRQLAHAALSHGVCLTGSRPLNMYDGLTGIGMLLLACCVAVGLGKAGLYATCALVVALFSGPALSIVGELQQARAADQGVIAMLGGHRMPGLLKLFHRVGGPAGDGKRTQTGPILEEKLVRGEVSLLPFSAVVAAGRASQDIMEALRAEQASQAGPGFNVLRDWHWHGAAVYTMSRSHAGFLILPLLLLPTLAMLGSAFFQAMVFLCHVPELSQLGLAYPEHGLEFRSWMHHYSVPLDASFKQAFVVASAEASSTTSLEICSATGCNKSHVAAIFGTVELLNMPLPHVARVRQGGLQQKTADYNVAFVPLTTLASRITISVESTGFERNLSWSEVPGAVLSLHAEKTSNLSINIYLTDYELGLPQPCQRNQWNGSDSVHGVLTEFCPFNSQMPCGDDSDDHETCCQEQCRHDPFCLAANAGTTGCFRAHIAATELIPVEGRQWLNRSISGQICNLKDVEGQQCAKATADNMHVLRFRHLQPDWLNSQARLELALALASGQQQVFSQAEDLQVSRAPPEVLEVLVNLTSQSQSSQPGLESTDSPEAVMTYLTAEARLNEEHDVEVTIMPFQPHAVDQLVLYLAVLLKDGGEFQTDWTGTEAEQAKQAEVTFQQCDGSLFLQHRFEICRRVRGFAGGWAASVIKVVLPTWSPEDVRLTFRIHPKDPAKWGAIPGEEYVATYRVKINLHGADSVGLWAIAPDSDSEERCRFLADPADVASTNASGLHPVSLYDVENTLLLDPEKFPILAAAVQGASCTYVHRKCTRIHSIAFGSVPLEPLVYQFYQRQAMLDQLGSQHQSLDFWTAHRQNAPILWRFLRCSAQAEGFLSVAKRCAVCQVGTPSERHHYSDILCCKCTVEDAGSYKEWNLEASELFGILPPQPDETDASLVNFTCSTLPYTGSQAEFEESMLRAAVDTSNLQAVKLALMYCASNVSATDATQLWRLLPVGLDVVGLVWDGFPELVGPLLQAALDDDRERCFAAVHSYLQRREHCLRTDSQHKNISLQFTAAPHFTQGFQLDQLIPDDIASSNEVLSRLVAEPCIRSRLVDLSLKFPQAASNNNTDKQIAATFNLLPSPVASLQIVDLFKLSPRLEDELLLALRQLPKLHSLTLESTYLSYAAVNRFGEMLANSTWPELTDLMLGQYTGGWGSFEGPSFAAKLVPALGRLPSCHVRKLWILESCRDEVEADLMSIFHGLAHCKGLTQVVICPGFGCNMSRETRLDVQQALPQWPSLRYLQFCGFDFHPGGLE</sequence>
<dbReference type="Gene3D" id="3.80.10.10">
    <property type="entry name" value="Ribonuclease Inhibitor"/>
    <property type="match status" value="1"/>
</dbReference>